<dbReference type="GO" id="GO:0004674">
    <property type="term" value="F:protein serine/threonine kinase activity"/>
    <property type="evidence" value="ECO:0007669"/>
    <property type="project" value="UniProtKB-KW"/>
</dbReference>
<evidence type="ECO:0000256" key="1">
    <source>
        <dbReference type="ARBA" id="ARBA00004236"/>
    </source>
</evidence>
<evidence type="ECO:0000313" key="15">
    <source>
        <dbReference type="Proteomes" id="UP000245207"/>
    </source>
</evidence>
<dbReference type="InterPro" id="IPR050823">
    <property type="entry name" value="Plant_Ser_Thr_Prot_Kinase"/>
</dbReference>
<proteinExistence type="predicted"/>
<dbReference type="EMBL" id="PKPP01000111">
    <property type="protein sequence ID" value="PWA97621.1"/>
    <property type="molecule type" value="Genomic_DNA"/>
</dbReference>
<dbReference type="PROSITE" id="PS00107">
    <property type="entry name" value="PROTEIN_KINASE_ATP"/>
    <property type="match status" value="1"/>
</dbReference>
<dbReference type="SUPFAM" id="SSF56112">
    <property type="entry name" value="Protein kinase-like (PK-like)"/>
    <property type="match status" value="1"/>
</dbReference>
<evidence type="ECO:0000256" key="12">
    <source>
        <dbReference type="SAM" id="MobiDB-lite"/>
    </source>
</evidence>
<keyword evidence="3" id="KW-1003">Cell membrane</keyword>
<protein>
    <recommendedName>
        <fullName evidence="2">non-specific serine/threonine protein kinase</fullName>
        <ecNumber evidence="2">2.7.11.1</ecNumber>
    </recommendedName>
</protein>
<comment type="catalytic activity">
    <reaction evidence="9">
        <text>L-threonyl-[protein] + ATP = O-phospho-L-threonyl-[protein] + ADP + H(+)</text>
        <dbReference type="Rhea" id="RHEA:46608"/>
        <dbReference type="Rhea" id="RHEA-COMP:11060"/>
        <dbReference type="Rhea" id="RHEA-COMP:11605"/>
        <dbReference type="ChEBI" id="CHEBI:15378"/>
        <dbReference type="ChEBI" id="CHEBI:30013"/>
        <dbReference type="ChEBI" id="CHEBI:30616"/>
        <dbReference type="ChEBI" id="CHEBI:61977"/>
        <dbReference type="ChEBI" id="CHEBI:456216"/>
        <dbReference type="EC" id="2.7.11.1"/>
    </reaction>
</comment>
<evidence type="ECO:0000256" key="11">
    <source>
        <dbReference type="PROSITE-ProRule" id="PRU10141"/>
    </source>
</evidence>
<reference evidence="14 15" key="1">
    <citation type="journal article" date="2018" name="Mol. Plant">
        <title>The genome of Artemisia annua provides insight into the evolution of Asteraceae family and artemisinin biosynthesis.</title>
        <authorList>
            <person name="Shen Q."/>
            <person name="Zhang L."/>
            <person name="Liao Z."/>
            <person name="Wang S."/>
            <person name="Yan T."/>
            <person name="Shi P."/>
            <person name="Liu M."/>
            <person name="Fu X."/>
            <person name="Pan Q."/>
            <person name="Wang Y."/>
            <person name="Lv Z."/>
            <person name="Lu X."/>
            <person name="Zhang F."/>
            <person name="Jiang W."/>
            <person name="Ma Y."/>
            <person name="Chen M."/>
            <person name="Hao X."/>
            <person name="Li L."/>
            <person name="Tang Y."/>
            <person name="Lv G."/>
            <person name="Zhou Y."/>
            <person name="Sun X."/>
            <person name="Brodelius P.E."/>
            <person name="Rose J.K.C."/>
            <person name="Tang K."/>
        </authorList>
    </citation>
    <scope>NUCLEOTIDE SEQUENCE [LARGE SCALE GENOMIC DNA]</scope>
    <source>
        <strain evidence="15">cv. Huhao1</strain>
        <tissue evidence="14">Leaf</tissue>
    </source>
</reference>
<dbReference type="InterPro" id="IPR000719">
    <property type="entry name" value="Prot_kinase_dom"/>
</dbReference>
<dbReference type="GO" id="GO:0030246">
    <property type="term" value="F:carbohydrate binding"/>
    <property type="evidence" value="ECO:0007669"/>
    <property type="project" value="UniProtKB-KW"/>
</dbReference>
<evidence type="ECO:0000313" key="14">
    <source>
        <dbReference type="EMBL" id="PWA97621.1"/>
    </source>
</evidence>
<dbReference type="InterPro" id="IPR017441">
    <property type="entry name" value="Protein_kinase_ATP_BS"/>
</dbReference>
<dbReference type="InterPro" id="IPR011009">
    <property type="entry name" value="Kinase-like_dom_sf"/>
</dbReference>
<evidence type="ECO:0000256" key="7">
    <source>
        <dbReference type="ARBA" id="ARBA00022777"/>
    </source>
</evidence>
<dbReference type="PANTHER" id="PTHR45621">
    <property type="entry name" value="OS01G0588500 PROTEIN-RELATED"/>
    <property type="match status" value="1"/>
</dbReference>
<dbReference type="OrthoDB" id="4062651at2759"/>
<keyword evidence="6 11" id="KW-0547">Nucleotide-binding</keyword>
<dbReference type="Proteomes" id="UP000245207">
    <property type="component" value="Unassembled WGS sequence"/>
</dbReference>
<keyword evidence="4" id="KW-0723">Serine/threonine-protein kinase</keyword>
<keyword evidence="15" id="KW-1185">Reference proteome</keyword>
<evidence type="ECO:0000256" key="6">
    <source>
        <dbReference type="ARBA" id="ARBA00022741"/>
    </source>
</evidence>
<evidence type="ECO:0000256" key="4">
    <source>
        <dbReference type="ARBA" id="ARBA00022527"/>
    </source>
</evidence>
<dbReference type="EC" id="2.7.11.1" evidence="2"/>
<dbReference type="InterPro" id="IPR001245">
    <property type="entry name" value="Ser-Thr/Tyr_kinase_cat_dom"/>
</dbReference>
<comment type="catalytic activity">
    <reaction evidence="10">
        <text>L-seryl-[protein] + ATP = O-phospho-L-seryl-[protein] + ADP + H(+)</text>
        <dbReference type="Rhea" id="RHEA:17989"/>
        <dbReference type="Rhea" id="RHEA-COMP:9863"/>
        <dbReference type="Rhea" id="RHEA-COMP:11604"/>
        <dbReference type="ChEBI" id="CHEBI:15378"/>
        <dbReference type="ChEBI" id="CHEBI:29999"/>
        <dbReference type="ChEBI" id="CHEBI:30616"/>
        <dbReference type="ChEBI" id="CHEBI:83421"/>
        <dbReference type="ChEBI" id="CHEBI:456216"/>
        <dbReference type="EC" id="2.7.11.1"/>
    </reaction>
</comment>
<keyword evidence="8 11" id="KW-0067">ATP-binding</keyword>
<evidence type="ECO:0000256" key="5">
    <source>
        <dbReference type="ARBA" id="ARBA00022679"/>
    </source>
</evidence>
<dbReference type="Gene3D" id="3.30.200.20">
    <property type="entry name" value="Phosphorylase Kinase, domain 1"/>
    <property type="match status" value="1"/>
</dbReference>
<dbReference type="PROSITE" id="PS50011">
    <property type="entry name" value="PROTEIN_KINASE_DOM"/>
    <property type="match status" value="1"/>
</dbReference>
<evidence type="ECO:0000256" key="8">
    <source>
        <dbReference type="ARBA" id="ARBA00022840"/>
    </source>
</evidence>
<dbReference type="GO" id="GO:0005524">
    <property type="term" value="F:ATP binding"/>
    <property type="evidence" value="ECO:0007669"/>
    <property type="project" value="UniProtKB-UniRule"/>
</dbReference>
<keyword evidence="5" id="KW-0808">Transferase</keyword>
<organism evidence="14 15">
    <name type="scientific">Artemisia annua</name>
    <name type="common">Sweet wormwood</name>
    <dbReference type="NCBI Taxonomy" id="35608"/>
    <lineage>
        <taxon>Eukaryota</taxon>
        <taxon>Viridiplantae</taxon>
        <taxon>Streptophyta</taxon>
        <taxon>Embryophyta</taxon>
        <taxon>Tracheophyta</taxon>
        <taxon>Spermatophyta</taxon>
        <taxon>Magnoliopsida</taxon>
        <taxon>eudicotyledons</taxon>
        <taxon>Gunneridae</taxon>
        <taxon>Pentapetalae</taxon>
        <taxon>asterids</taxon>
        <taxon>campanulids</taxon>
        <taxon>Asterales</taxon>
        <taxon>Asteraceae</taxon>
        <taxon>Asteroideae</taxon>
        <taxon>Anthemideae</taxon>
        <taxon>Artemisiinae</taxon>
        <taxon>Artemisia</taxon>
    </lineage>
</organism>
<comment type="subcellular location">
    <subcellularLocation>
        <location evidence="1">Cell membrane</location>
    </subcellularLocation>
</comment>
<evidence type="ECO:0000256" key="10">
    <source>
        <dbReference type="ARBA" id="ARBA00048679"/>
    </source>
</evidence>
<keyword evidence="7 14" id="KW-0418">Kinase</keyword>
<keyword evidence="14" id="KW-0430">Lectin</keyword>
<evidence type="ECO:0000259" key="13">
    <source>
        <dbReference type="PROSITE" id="PS50011"/>
    </source>
</evidence>
<feature type="binding site" evidence="11">
    <location>
        <position position="117"/>
    </location>
    <ligand>
        <name>ATP</name>
        <dbReference type="ChEBI" id="CHEBI:30616"/>
    </ligand>
</feature>
<gene>
    <name evidence="14" type="ORF">CTI12_AA027020</name>
</gene>
<dbReference type="STRING" id="35608.A0A2U1QHW9"/>
<keyword evidence="3" id="KW-0472">Membrane</keyword>
<name>A0A2U1QHW9_ARTAN</name>
<evidence type="ECO:0000256" key="3">
    <source>
        <dbReference type="ARBA" id="ARBA00022475"/>
    </source>
</evidence>
<sequence>MRGFEVADDVTVVVDDAQMMKCFSIFHSKPKDQKSPSKSTQRVVKSTAGPVSSPRRIPEIYKEKQPNLKKFSFLELRNATSNFNKLLKIGEGGFGSVYKARIKLCESQTDPIVIAIKRLNKNGMQGHKQWLTEVQFLGVVDHPNLVKLLGYCSVDGERMQRLLVNEYMANKSLAVHLFSTSLPPIPWKTRLRILLGAAEGLAYLHEGLEIQVIFRDFKSSNVLLDEKFNPKLSDFGLAREGPDGDRTHVSTKPVGTYGYAFLKFSIVDYKLWIRFTK</sequence>
<feature type="domain" description="Protein kinase" evidence="13">
    <location>
        <begin position="83"/>
        <end position="277"/>
    </location>
</feature>
<dbReference type="FunFam" id="1.10.510.10:FF:001023">
    <property type="entry name" value="Os07g0541700 protein"/>
    <property type="match status" value="1"/>
</dbReference>
<evidence type="ECO:0000256" key="9">
    <source>
        <dbReference type="ARBA" id="ARBA00047899"/>
    </source>
</evidence>
<dbReference type="GO" id="GO:0005886">
    <property type="term" value="C:plasma membrane"/>
    <property type="evidence" value="ECO:0007669"/>
    <property type="project" value="UniProtKB-SubCell"/>
</dbReference>
<dbReference type="Gene3D" id="1.10.510.10">
    <property type="entry name" value="Transferase(Phosphotransferase) domain 1"/>
    <property type="match status" value="1"/>
</dbReference>
<feature type="region of interest" description="Disordered" evidence="12">
    <location>
        <begin position="29"/>
        <end position="55"/>
    </location>
</feature>
<dbReference type="Pfam" id="PF07714">
    <property type="entry name" value="PK_Tyr_Ser-Thr"/>
    <property type="match status" value="1"/>
</dbReference>
<dbReference type="AlphaFoldDB" id="A0A2U1QHW9"/>
<comment type="caution">
    <text evidence="14">The sequence shown here is derived from an EMBL/GenBank/DDBJ whole genome shotgun (WGS) entry which is preliminary data.</text>
</comment>
<evidence type="ECO:0000256" key="2">
    <source>
        <dbReference type="ARBA" id="ARBA00012513"/>
    </source>
</evidence>
<accession>A0A2U1QHW9</accession>